<name>A0A239GNH1_9RHOB</name>
<sequence length="266" mass="29451">MTDTVVPEASPRPDIAILDRSDLVYALDMGWKDFRKAPFFGLVFSVVYVLGGLFLAFVSGGFVTQTVILALGFPLIAPFAAVGLYETSRRIEEGRPLDLYQIFGVIWNEKDRQIPWVGAIIVIYFLFYSFLAHMIFALFMGLSVMTNVTSSYEVFLTSNGLTMIGVELAVGAVLGFILFGLTVFSLPLLVDKEIDFMTAMLLSFEAVRENAGVMLVWAIVIAVYIVLAMIPAFLGLLVALPVLGHATWHLYRRALIHPGEEDKRPA</sequence>
<keyword evidence="1" id="KW-1133">Transmembrane helix</keyword>
<dbReference type="RefSeq" id="WP_089232653.1">
    <property type="nucleotide sequence ID" value="NZ_FZOY01000003.1"/>
</dbReference>
<dbReference type="Proteomes" id="UP000198426">
    <property type="component" value="Unassembled WGS sequence"/>
</dbReference>
<proteinExistence type="predicted"/>
<dbReference type="InterPro" id="IPR018692">
    <property type="entry name" value="DUF2189"/>
</dbReference>
<feature type="transmembrane region" description="Helical" evidence="1">
    <location>
        <begin position="211"/>
        <end position="240"/>
    </location>
</feature>
<dbReference type="OrthoDB" id="9809543at2"/>
<accession>A0A239GNH1</accession>
<evidence type="ECO:0000313" key="3">
    <source>
        <dbReference type="Proteomes" id="UP000198426"/>
    </source>
</evidence>
<feature type="transmembrane region" description="Helical" evidence="1">
    <location>
        <begin position="116"/>
        <end position="144"/>
    </location>
</feature>
<organism evidence="2 3">
    <name type="scientific">Tropicimonas sediminicola</name>
    <dbReference type="NCBI Taxonomy" id="1031541"/>
    <lineage>
        <taxon>Bacteria</taxon>
        <taxon>Pseudomonadati</taxon>
        <taxon>Pseudomonadota</taxon>
        <taxon>Alphaproteobacteria</taxon>
        <taxon>Rhodobacterales</taxon>
        <taxon>Roseobacteraceae</taxon>
        <taxon>Tropicimonas</taxon>
    </lineage>
</organism>
<keyword evidence="1" id="KW-0472">Membrane</keyword>
<dbReference type="EMBL" id="FZOY01000003">
    <property type="protein sequence ID" value="SNS70749.1"/>
    <property type="molecule type" value="Genomic_DNA"/>
</dbReference>
<keyword evidence="1" id="KW-0812">Transmembrane</keyword>
<protein>
    <submittedName>
        <fullName evidence="2">Uncharacterized membrane protein</fullName>
    </submittedName>
</protein>
<reference evidence="2 3" key="1">
    <citation type="submission" date="2017-06" db="EMBL/GenBank/DDBJ databases">
        <authorList>
            <person name="Kim H.J."/>
            <person name="Triplett B.A."/>
        </authorList>
    </citation>
    <scope>NUCLEOTIDE SEQUENCE [LARGE SCALE GENOMIC DNA]</scope>
    <source>
        <strain evidence="2 3">DSM 29339</strain>
    </source>
</reference>
<keyword evidence="3" id="KW-1185">Reference proteome</keyword>
<dbReference type="Pfam" id="PF09955">
    <property type="entry name" value="DUF2189"/>
    <property type="match status" value="1"/>
</dbReference>
<dbReference type="AlphaFoldDB" id="A0A239GNH1"/>
<feature type="transmembrane region" description="Helical" evidence="1">
    <location>
        <begin position="164"/>
        <end position="190"/>
    </location>
</feature>
<gene>
    <name evidence="2" type="ORF">SAMN05421757_10338</name>
</gene>
<evidence type="ECO:0000313" key="2">
    <source>
        <dbReference type="EMBL" id="SNS70749.1"/>
    </source>
</evidence>
<evidence type="ECO:0000256" key="1">
    <source>
        <dbReference type="SAM" id="Phobius"/>
    </source>
</evidence>
<feature type="transmembrane region" description="Helical" evidence="1">
    <location>
        <begin position="39"/>
        <end position="60"/>
    </location>
</feature>
<feature type="transmembrane region" description="Helical" evidence="1">
    <location>
        <begin position="66"/>
        <end position="85"/>
    </location>
</feature>